<dbReference type="CDD" id="cd02440">
    <property type="entry name" value="AdoMet_MTases"/>
    <property type="match status" value="1"/>
</dbReference>
<dbReference type="Proteomes" id="UP000219621">
    <property type="component" value="Unassembled WGS sequence"/>
</dbReference>
<accession>A0A286G0H1</accession>
<keyword evidence="3" id="KW-0949">S-adenosyl-L-methionine</keyword>
<gene>
    <name evidence="4" type="ORF">SAMN05421508_10188</name>
</gene>
<evidence type="ECO:0000313" key="5">
    <source>
        <dbReference type="Proteomes" id="UP000219621"/>
    </source>
</evidence>
<dbReference type="Pfam" id="PF01596">
    <property type="entry name" value="Methyltransf_3"/>
    <property type="match status" value="1"/>
</dbReference>
<evidence type="ECO:0000256" key="3">
    <source>
        <dbReference type="ARBA" id="ARBA00022691"/>
    </source>
</evidence>
<name>A0A286G0H1_9PROT</name>
<sequence length="219" mass="23513">MSRTTTQMTEALEQYMRAVGVREPSLLRALREETAGMPGAGMQTSPEQGALLSLLVQLTGARRILEIGTFTGYSSLWMALAQGDDGHVTCCDVSDEYTAVARRYWAQAGVASRIDLRIAPALETLEALRAEGAAPFDMAFIDADKESYAAYWDAALGLLRPGGLIAVDNVLWHGAVVDPAETGASTVALRAFNEAVARDERVDVVLVPIGDGLTLARKR</sequence>
<dbReference type="InterPro" id="IPR002935">
    <property type="entry name" value="SAM_O-MeTrfase"/>
</dbReference>
<keyword evidence="2 4" id="KW-0808">Transferase</keyword>
<dbReference type="SUPFAM" id="SSF53335">
    <property type="entry name" value="S-adenosyl-L-methionine-dependent methyltransferases"/>
    <property type="match status" value="1"/>
</dbReference>
<dbReference type="PANTHER" id="PTHR10509">
    <property type="entry name" value="O-METHYLTRANSFERASE-RELATED"/>
    <property type="match status" value="1"/>
</dbReference>
<organism evidence="4 5">
    <name type="scientific">Caenispirillum bisanense</name>
    <dbReference type="NCBI Taxonomy" id="414052"/>
    <lineage>
        <taxon>Bacteria</taxon>
        <taxon>Pseudomonadati</taxon>
        <taxon>Pseudomonadota</taxon>
        <taxon>Alphaproteobacteria</taxon>
        <taxon>Rhodospirillales</taxon>
        <taxon>Novispirillaceae</taxon>
        <taxon>Caenispirillum</taxon>
    </lineage>
</organism>
<dbReference type="EMBL" id="OCNJ01000001">
    <property type="protein sequence ID" value="SOD89030.1"/>
    <property type="molecule type" value="Genomic_DNA"/>
</dbReference>
<keyword evidence="1 4" id="KW-0489">Methyltransferase</keyword>
<evidence type="ECO:0000256" key="2">
    <source>
        <dbReference type="ARBA" id="ARBA00022679"/>
    </source>
</evidence>
<dbReference type="RefSeq" id="WP_097277012.1">
    <property type="nucleotide sequence ID" value="NZ_OCNJ01000001.1"/>
</dbReference>
<dbReference type="AlphaFoldDB" id="A0A286G0H1"/>
<dbReference type="GO" id="GO:0008757">
    <property type="term" value="F:S-adenosylmethionine-dependent methyltransferase activity"/>
    <property type="evidence" value="ECO:0007669"/>
    <property type="project" value="TreeGrafter"/>
</dbReference>
<dbReference type="GO" id="GO:0032259">
    <property type="term" value="P:methylation"/>
    <property type="evidence" value="ECO:0007669"/>
    <property type="project" value="UniProtKB-KW"/>
</dbReference>
<evidence type="ECO:0000256" key="1">
    <source>
        <dbReference type="ARBA" id="ARBA00022603"/>
    </source>
</evidence>
<reference evidence="4 5" key="1">
    <citation type="submission" date="2017-09" db="EMBL/GenBank/DDBJ databases">
        <authorList>
            <person name="Ehlers B."/>
            <person name="Leendertz F.H."/>
        </authorList>
    </citation>
    <scope>NUCLEOTIDE SEQUENCE [LARGE SCALE GENOMIC DNA]</scope>
    <source>
        <strain evidence="4 5">USBA 140</strain>
    </source>
</reference>
<dbReference type="InterPro" id="IPR029063">
    <property type="entry name" value="SAM-dependent_MTases_sf"/>
</dbReference>
<dbReference type="PANTHER" id="PTHR10509:SF14">
    <property type="entry name" value="CAFFEOYL-COA O-METHYLTRANSFERASE 3-RELATED"/>
    <property type="match status" value="1"/>
</dbReference>
<dbReference type="Gene3D" id="3.40.50.150">
    <property type="entry name" value="Vaccinia Virus protein VP39"/>
    <property type="match status" value="1"/>
</dbReference>
<evidence type="ECO:0000313" key="4">
    <source>
        <dbReference type="EMBL" id="SOD89030.1"/>
    </source>
</evidence>
<keyword evidence="5" id="KW-1185">Reference proteome</keyword>
<dbReference type="GO" id="GO:0008171">
    <property type="term" value="F:O-methyltransferase activity"/>
    <property type="evidence" value="ECO:0007669"/>
    <property type="project" value="InterPro"/>
</dbReference>
<dbReference type="OrthoDB" id="9799672at2"/>
<proteinExistence type="predicted"/>
<protein>
    <submittedName>
        <fullName evidence="4">Predicted O-methyltransferase YrrM</fullName>
    </submittedName>
</protein>
<dbReference type="PROSITE" id="PS51682">
    <property type="entry name" value="SAM_OMT_I"/>
    <property type="match status" value="1"/>
</dbReference>
<dbReference type="InterPro" id="IPR050362">
    <property type="entry name" value="Cation-dep_OMT"/>
</dbReference>